<dbReference type="Proteomes" id="UP001189429">
    <property type="component" value="Unassembled WGS sequence"/>
</dbReference>
<evidence type="ECO:0008006" key="4">
    <source>
        <dbReference type="Google" id="ProtNLM"/>
    </source>
</evidence>
<dbReference type="Gene3D" id="1.10.510.10">
    <property type="entry name" value="Transferase(Phosphotransferase) domain 1"/>
    <property type="match status" value="1"/>
</dbReference>
<evidence type="ECO:0000313" key="3">
    <source>
        <dbReference type="Proteomes" id="UP001189429"/>
    </source>
</evidence>
<accession>A0ABN9T5E7</accession>
<feature type="compositionally biased region" description="Low complexity" evidence="1">
    <location>
        <begin position="114"/>
        <end position="125"/>
    </location>
</feature>
<protein>
    <recommendedName>
        <fullName evidence="4">Protein kinase domain-containing protein</fullName>
    </recommendedName>
</protein>
<dbReference type="SUPFAM" id="SSF56112">
    <property type="entry name" value="Protein kinase-like (PK-like)"/>
    <property type="match status" value="1"/>
</dbReference>
<feature type="compositionally biased region" description="Basic and acidic residues" evidence="1">
    <location>
        <begin position="129"/>
        <end position="146"/>
    </location>
</feature>
<evidence type="ECO:0000313" key="2">
    <source>
        <dbReference type="EMBL" id="CAK0840262.1"/>
    </source>
</evidence>
<feature type="region of interest" description="Disordered" evidence="1">
    <location>
        <begin position="68"/>
        <end position="167"/>
    </location>
</feature>
<dbReference type="EMBL" id="CAUYUJ010014365">
    <property type="protein sequence ID" value="CAK0840262.1"/>
    <property type="molecule type" value="Genomic_DNA"/>
</dbReference>
<dbReference type="InterPro" id="IPR011009">
    <property type="entry name" value="Kinase-like_dom_sf"/>
</dbReference>
<evidence type="ECO:0000256" key="1">
    <source>
        <dbReference type="SAM" id="MobiDB-lite"/>
    </source>
</evidence>
<keyword evidence="3" id="KW-1185">Reference proteome</keyword>
<reference evidence="2" key="1">
    <citation type="submission" date="2023-10" db="EMBL/GenBank/DDBJ databases">
        <authorList>
            <person name="Chen Y."/>
            <person name="Shah S."/>
            <person name="Dougan E. K."/>
            <person name="Thang M."/>
            <person name="Chan C."/>
        </authorList>
    </citation>
    <scope>NUCLEOTIDE SEQUENCE [LARGE SCALE GENOMIC DNA]</scope>
</reference>
<proteinExistence type="predicted"/>
<organism evidence="2 3">
    <name type="scientific">Prorocentrum cordatum</name>
    <dbReference type="NCBI Taxonomy" id="2364126"/>
    <lineage>
        <taxon>Eukaryota</taxon>
        <taxon>Sar</taxon>
        <taxon>Alveolata</taxon>
        <taxon>Dinophyceae</taxon>
        <taxon>Prorocentrales</taxon>
        <taxon>Prorocentraceae</taxon>
        <taxon>Prorocentrum</taxon>
    </lineage>
</organism>
<comment type="caution">
    <text evidence="2">The sequence shown here is derived from an EMBL/GenBank/DDBJ whole genome shotgun (WGS) entry which is preliminary data.</text>
</comment>
<sequence length="269" mass="28791">MGPRMHMLHPCHMHVFPLVHGPRRHASRSLCVLVQLFFNPYTRTSFQHPVGPHASWCTSPCEGGFATFGENGGPDDGDDGRANLRSCGDINPGALRRIKEDGEGKLSLKAGDQASSSAASSRSASPCKDPPRMTESRSDKFHERPSDGAVGGLRGPDGSSWQGGRAVSRMDPLRASLSCMCAPSGGDSLYCDSTASAPSDDGTMTSNVGTLQWMSPELMSGDTNYSVKVDVYAYGMLLYEARWAPPGLPSSWAAACSGRRWAWGPPRGR</sequence>
<feature type="non-terminal residue" evidence="2">
    <location>
        <position position="269"/>
    </location>
</feature>
<feature type="compositionally biased region" description="Basic and acidic residues" evidence="1">
    <location>
        <begin position="97"/>
        <end position="106"/>
    </location>
</feature>
<name>A0ABN9T5E7_9DINO</name>
<gene>
    <name evidence="2" type="ORF">PCOR1329_LOCUS35743</name>
</gene>